<dbReference type="InterPro" id="IPR014721">
    <property type="entry name" value="Ribsml_uS5_D2-typ_fold_subgr"/>
</dbReference>
<sequence>MGSDRHNGRRNGIMKKTIGILAHVDGGKTTFSEQLLYHAGAIRTPGRVDSRDTVMDANPIERERGITIFADQGYFEYNQNTYYLLDTPGHVDFSAETERAVMALDYAVLLLDGTGGVPAHTVTLFKLLERYRVPVFFFINKMDLEGADAVRAMEAVRSRLTEDAVLIRSPGELGMEGALAEFVAERDEGALEAYLEGKLTGEMGLEALQNLIRQRRAFIAMAGSALRDSGIGEFWQVFDRLTATDYRPQGTFSGLVYKVRRDAGGRRITFIKVEQGALRTRDEFQFMGNDGEPVREKVNQIFCCFGARYGAMDQAGAGDLAAVTGLSVPVCGQRISLEGGASAAEQVAFQMVPALEARALAGKGTDNHRLLEILRILEDEDPQMAVDCRRLPGGEEQICVRIMGLIQLEVLKRLIQDRFGVEVEFTPPQVLYQETVAAPVAGYGHYEPLRHYAEVNLLLEPGPRGSGIAFESRCHVDVLSVNYQNLVRTHVFERVHRGILTGSPLTDVRVVLTNGRSHLKHTEGGDFREATYRAIRQGLEKAENLLLEPWYRFEISAPAEYLGRILSDIRKRFGEAQPPEQCGDVVIVRGRGPVASFMDYSVELASATRGSASISSVSAGYDICHNPDEVIRQTGYDKGADTEHTSASVFCSHGAGFTVNWDEAESYMHCLKG</sequence>
<gene>
    <name evidence="5" type="ORF">CLOSTASPAR_00450</name>
</gene>
<evidence type="ECO:0000256" key="3">
    <source>
        <dbReference type="ARBA" id="ARBA00023134"/>
    </source>
</evidence>
<dbReference type="Pfam" id="PF03764">
    <property type="entry name" value="EFG_IV"/>
    <property type="match status" value="1"/>
</dbReference>
<evidence type="ECO:0000256" key="1">
    <source>
        <dbReference type="ARBA" id="ARBA00022741"/>
    </source>
</evidence>
<evidence type="ECO:0000256" key="2">
    <source>
        <dbReference type="ARBA" id="ARBA00022917"/>
    </source>
</evidence>
<dbReference type="SMART" id="SM00838">
    <property type="entry name" value="EFG_C"/>
    <property type="match status" value="1"/>
</dbReference>
<comment type="caution">
    <text evidence="5">The sequence shown here is derived from an EMBL/GenBank/DDBJ whole genome shotgun (WGS) entry which is preliminary data.</text>
</comment>
<keyword evidence="2" id="KW-0648">Protein biosynthesis</keyword>
<dbReference type="PROSITE" id="PS51722">
    <property type="entry name" value="G_TR_2"/>
    <property type="match status" value="1"/>
</dbReference>
<dbReference type="InterPro" id="IPR000795">
    <property type="entry name" value="T_Tr_GTP-bd_dom"/>
</dbReference>
<dbReference type="Pfam" id="PF00679">
    <property type="entry name" value="EFG_C"/>
    <property type="match status" value="1"/>
</dbReference>
<reference evidence="5 6" key="2">
    <citation type="submission" date="2009-02" db="EMBL/GenBank/DDBJ databases">
        <title>Draft genome sequence of Clostridium asparagiforme (DSM 15981).</title>
        <authorList>
            <person name="Sudarsanam P."/>
            <person name="Ley R."/>
            <person name="Guruge J."/>
            <person name="Turnbaugh P.J."/>
            <person name="Mahowald M."/>
            <person name="Liep D."/>
            <person name="Gordon J."/>
        </authorList>
    </citation>
    <scope>NUCLEOTIDE SEQUENCE [LARGE SCALE GENOMIC DNA]</scope>
    <source>
        <strain evidence="5 6">DSM 15981</strain>
    </source>
</reference>
<dbReference type="HOGENOM" id="CLU_002794_5_1_9"/>
<keyword evidence="6" id="KW-1185">Reference proteome</keyword>
<dbReference type="NCBIfam" id="TIGR00231">
    <property type="entry name" value="small_GTP"/>
    <property type="match status" value="1"/>
</dbReference>
<dbReference type="InterPro" id="IPR009000">
    <property type="entry name" value="Transl_B-barrel_sf"/>
</dbReference>
<dbReference type="Gene3D" id="3.40.50.300">
    <property type="entry name" value="P-loop containing nucleotide triphosphate hydrolases"/>
    <property type="match status" value="1"/>
</dbReference>
<dbReference type="SUPFAM" id="SSF52540">
    <property type="entry name" value="P-loop containing nucleoside triphosphate hydrolases"/>
    <property type="match status" value="1"/>
</dbReference>
<dbReference type="SUPFAM" id="SSF50447">
    <property type="entry name" value="Translation proteins"/>
    <property type="match status" value="1"/>
</dbReference>
<keyword evidence="5" id="KW-0251">Elongation factor</keyword>
<dbReference type="GO" id="GO:0003924">
    <property type="term" value="F:GTPase activity"/>
    <property type="evidence" value="ECO:0007669"/>
    <property type="project" value="InterPro"/>
</dbReference>
<organism evidence="5 6">
    <name type="scientific">[Clostridium] asparagiforme DSM 15981</name>
    <dbReference type="NCBI Taxonomy" id="518636"/>
    <lineage>
        <taxon>Bacteria</taxon>
        <taxon>Bacillati</taxon>
        <taxon>Bacillota</taxon>
        <taxon>Clostridia</taxon>
        <taxon>Lachnospirales</taxon>
        <taxon>Lachnospiraceae</taxon>
        <taxon>Enterocloster</taxon>
    </lineage>
</organism>
<dbReference type="PRINTS" id="PR01037">
    <property type="entry name" value="TCRTETOQM"/>
</dbReference>
<dbReference type="InterPro" id="IPR035647">
    <property type="entry name" value="EFG_III/V"/>
</dbReference>
<dbReference type="InterPro" id="IPR000640">
    <property type="entry name" value="EFG_V-like"/>
</dbReference>
<dbReference type="InterPro" id="IPR005517">
    <property type="entry name" value="Transl_elong_EFG/EF2_IV"/>
</dbReference>
<dbReference type="InterPro" id="IPR053905">
    <property type="entry name" value="EF-G-like_DII"/>
</dbReference>
<dbReference type="Proteomes" id="UP000004756">
    <property type="component" value="Unassembled WGS sequence"/>
</dbReference>
<name>C0CU02_9FIRM</name>
<dbReference type="InterPro" id="IPR027417">
    <property type="entry name" value="P-loop_NTPase"/>
</dbReference>
<dbReference type="InterPro" id="IPR005225">
    <property type="entry name" value="Small_GTP-bd"/>
</dbReference>
<dbReference type="Gene3D" id="3.30.230.10">
    <property type="match status" value="1"/>
</dbReference>
<dbReference type="Gene3D" id="3.30.70.870">
    <property type="entry name" value="Elongation Factor G (Translational Gtpase), domain 3"/>
    <property type="match status" value="1"/>
</dbReference>
<dbReference type="SUPFAM" id="SSF54211">
    <property type="entry name" value="Ribosomal protein S5 domain 2-like"/>
    <property type="match status" value="1"/>
</dbReference>
<reference evidence="5 6" key="1">
    <citation type="submission" date="2009-01" db="EMBL/GenBank/DDBJ databases">
        <authorList>
            <person name="Fulton L."/>
            <person name="Clifton S."/>
            <person name="Fulton B."/>
            <person name="Xu J."/>
            <person name="Minx P."/>
            <person name="Pepin K.H."/>
            <person name="Johnson M."/>
            <person name="Bhonagiri V."/>
            <person name="Nash W.E."/>
            <person name="Mardis E.R."/>
            <person name="Wilson R.K."/>
        </authorList>
    </citation>
    <scope>NUCLEOTIDE SEQUENCE [LARGE SCALE GENOMIC DNA]</scope>
    <source>
        <strain evidence="5 6">DSM 15981</strain>
    </source>
</reference>
<dbReference type="Gene3D" id="3.30.70.240">
    <property type="match status" value="1"/>
</dbReference>
<keyword evidence="3" id="KW-0342">GTP-binding</keyword>
<dbReference type="EMBL" id="ACCJ01000020">
    <property type="protein sequence ID" value="EEG57426.1"/>
    <property type="molecule type" value="Genomic_DNA"/>
</dbReference>
<dbReference type="GO" id="GO:0032790">
    <property type="term" value="P:ribosome disassembly"/>
    <property type="evidence" value="ECO:0007669"/>
    <property type="project" value="TreeGrafter"/>
</dbReference>
<dbReference type="GO" id="GO:0003746">
    <property type="term" value="F:translation elongation factor activity"/>
    <property type="evidence" value="ECO:0007669"/>
    <property type="project" value="UniProtKB-KW"/>
</dbReference>
<dbReference type="Gene3D" id="2.40.30.10">
    <property type="entry name" value="Translation factors"/>
    <property type="match status" value="1"/>
</dbReference>
<dbReference type="PRINTS" id="PR00315">
    <property type="entry name" value="ELONGATNFCT"/>
</dbReference>
<dbReference type="InterPro" id="IPR020568">
    <property type="entry name" value="Ribosomal_Su5_D2-typ_SF"/>
</dbReference>
<dbReference type="SMART" id="SM00889">
    <property type="entry name" value="EFG_IV"/>
    <property type="match status" value="1"/>
</dbReference>
<feature type="domain" description="Tr-type G" evidence="4">
    <location>
        <begin position="13"/>
        <end position="249"/>
    </location>
</feature>
<dbReference type="GO" id="GO:0005525">
    <property type="term" value="F:GTP binding"/>
    <property type="evidence" value="ECO:0007669"/>
    <property type="project" value="UniProtKB-KW"/>
</dbReference>
<accession>C0CU02</accession>
<dbReference type="PANTHER" id="PTHR43261">
    <property type="entry name" value="TRANSLATION ELONGATION FACTOR G-RELATED"/>
    <property type="match status" value="1"/>
</dbReference>
<dbReference type="AlphaFoldDB" id="C0CU02"/>
<proteinExistence type="predicted"/>
<dbReference type="SUPFAM" id="SSF54980">
    <property type="entry name" value="EF-G C-terminal domain-like"/>
    <property type="match status" value="2"/>
</dbReference>
<dbReference type="PANTHER" id="PTHR43261:SF1">
    <property type="entry name" value="RIBOSOME-RELEASING FACTOR 2, MITOCHONDRIAL"/>
    <property type="match status" value="1"/>
</dbReference>
<evidence type="ECO:0000259" key="4">
    <source>
        <dbReference type="PROSITE" id="PS51722"/>
    </source>
</evidence>
<dbReference type="Pfam" id="PF22042">
    <property type="entry name" value="EF-G_D2"/>
    <property type="match status" value="1"/>
</dbReference>
<evidence type="ECO:0000313" key="6">
    <source>
        <dbReference type="Proteomes" id="UP000004756"/>
    </source>
</evidence>
<keyword evidence="1" id="KW-0547">Nucleotide-binding</keyword>
<protein>
    <submittedName>
        <fullName evidence="5">Putative translation elongation factor G</fullName>
    </submittedName>
</protein>
<evidence type="ECO:0000313" key="5">
    <source>
        <dbReference type="EMBL" id="EEG57426.1"/>
    </source>
</evidence>
<dbReference type="Pfam" id="PF00009">
    <property type="entry name" value="GTP_EFTU"/>
    <property type="match status" value="1"/>
</dbReference>